<evidence type="ECO:0000256" key="4">
    <source>
        <dbReference type="ARBA" id="ARBA00007667"/>
    </source>
</evidence>
<dbReference type="NCBIfam" id="TIGR00355">
    <property type="entry name" value="purH"/>
    <property type="match status" value="1"/>
</dbReference>
<evidence type="ECO:0000256" key="2">
    <source>
        <dbReference type="ARBA" id="ARBA00004844"/>
    </source>
</evidence>
<evidence type="ECO:0000256" key="9">
    <source>
        <dbReference type="ARBA" id="ARBA00023268"/>
    </source>
</evidence>
<dbReference type="InterPro" id="IPR002695">
    <property type="entry name" value="PurH-like"/>
</dbReference>
<dbReference type="Pfam" id="PF02142">
    <property type="entry name" value="MGS"/>
    <property type="match status" value="1"/>
</dbReference>
<evidence type="ECO:0000256" key="6">
    <source>
        <dbReference type="ARBA" id="ARBA00022679"/>
    </source>
</evidence>
<comment type="similarity">
    <text evidence="4">Belongs to the PurH family.</text>
</comment>
<gene>
    <name evidence="11" type="ORF">FCC1311_073022</name>
</gene>
<accession>A0A2R5GRW3</accession>
<proteinExistence type="inferred from homology"/>
<evidence type="ECO:0000256" key="1">
    <source>
        <dbReference type="ARBA" id="ARBA00004514"/>
    </source>
</evidence>
<dbReference type="GO" id="GO:0006189">
    <property type="term" value="P:'de novo' IMP biosynthetic process"/>
    <property type="evidence" value="ECO:0007669"/>
    <property type="project" value="UniProtKB-UniPathway"/>
</dbReference>
<dbReference type="InterPro" id="IPR036914">
    <property type="entry name" value="MGS-like_dom_sf"/>
</dbReference>
<dbReference type="AlphaFoldDB" id="A0A2R5GRW3"/>
<dbReference type="PANTHER" id="PTHR11692:SF0">
    <property type="entry name" value="BIFUNCTIONAL PURINE BIOSYNTHESIS PROTEIN ATIC"/>
    <property type="match status" value="1"/>
</dbReference>
<protein>
    <submittedName>
        <fullName evidence="11">Bifunctional purine biosynthesis protein PURH</fullName>
    </submittedName>
</protein>
<dbReference type="GO" id="GO:0003937">
    <property type="term" value="F:IMP cyclohydrolase activity"/>
    <property type="evidence" value="ECO:0007669"/>
    <property type="project" value="InterPro"/>
</dbReference>
<dbReference type="NCBIfam" id="NF005492">
    <property type="entry name" value="PRK07106.1"/>
    <property type="match status" value="1"/>
</dbReference>
<dbReference type="InterPro" id="IPR024050">
    <property type="entry name" value="AICAR_Tfase_insert_dom_sf"/>
</dbReference>
<comment type="caution">
    <text evidence="11">The sequence shown here is derived from an EMBL/GenBank/DDBJ whole genome shotgun (WGS) entry which is preliminary data.</text>
</comment>
<evidence type="ECO:0000256" key="3">
    <source>
        <dbReference type="ARBA" id="ARBA00004954"/>
    </source>
</evidence>
<evidence type="ECO:0000256" key="8">
    <source>
        <dbReference type="ARBA" id="ARBA00022801"/>
    </source>
</evidence>
<dbReference type="Pfam" id="PF01808">
    <property type="entry name" value="AICARFT_IMPCHas"/>
    <property type="match status" value="1"/>
</dbReference>
<dbReference type="Gene3D" id="3.40.50.1380">
    <property type="entry name" value="Methylglyoxal synthase-like domain"/>
    <property type="match status" value="1"/>
</dbReference>
<evidence type="ECO:0000259" key="10">
    <source>
        <dbReference type="PROSITE" id="PS51855"/>
    </source>
</evidence>
<evidence type="ECO:0000313" key="12">
    <source>
        <dbReference type="Proteomes" id="UP000241890"/>
    </source>
</evidence>
<dbReference type="CDD" id="cd01421">
    <property type="entry name" value="IMPCH"/>
    <property type="match status" value="1"/>
</dbReference>
<organism evidence="11 12">
    <name type="scientific">Hondaea fermentalgiana</name>
    <dbReference type="NCBI Taxonomy" id="2315210"/>
    <lineage>
        <taxon>Eukaryota</taxon>
        <taxon>Sar</taxon>
        <taxon>Stramenopiles</taxon>
        <taxon>Bigyra</taxon>
        <taxon>Labyrinthulomycetes</taxon>
        <taxon>Thraustochytrida</taxon>
        <taxon>Thraustochytriidae</taxon>
        <taxon>Hondaea</taxon>
    </lineage>
</organism>
<dbReference type="UniPathway" id="UPA00074">
    <property type="reaction ID" value="UER00133"/>
</dbReference>
<dbReference type="HAMAP" id="MF_00139">
    <property type="entry name" value="PurH"/>
    <property type="match status" value="1"/>
</dbReference>
<keyword evidence="12" id="KW-1185">Reference proteome</keyword>
<dbReference type="NCBIfam" id="NF002049">
    <property type="entry name" value="PRK00881.1"/>
    <property type="match status" value="1"/>
</dbReference>
<dbReference type="SUPFAM" id="SSF52335">
    <property type="entry name" value="Methylglyoxal synthase-like"/>
    <property type="match status" value="1"/>
</dbReference>
<dbReference type="InterPro" id="IPR016193">
    <property type="entry name" value="Cytidine_deaminase-like"/>
</dbReference>
<reference evidence="11 12" key="1">
    <citation type="submission" date="2017-12" db="EMBL/GenBank/DDBJ databases">
        <title>Sequencing, de novo assembly and annotation of complete genome of a new Thraustochytrid species, strain FCC1311.</title>
        <authorList>
            <person name="Sedici K."/>
            <person name="Godart F."/>
            <person name="Aiese Cigliano R."/>
            <person name="Sanseverino W."/>
            <person name="Barakat M."/>
            <person name="Ortet P."/>
            <person name="Marechal E."/>
            <person name="Cagnac O."/>
            <person name="Amato A."/>
        </authorList>
    </citation>
    <scope>NUCLEOTIDE SEQUENCE [LARGE SCALE GENOMIC DNA]</scope>
</reference>
<dbReference type="InterPro" id="IPR024051">
    <property type="entry name" value="AICAR_Tfase_dup_dom_sf"/>
</dbReference>
<keyword evidence="8" id="KW-0378">Hydrolase</keyword>
<dbReference type="OrthoDB" id="6017153at2759"/>
<dbReference type="EMBL" id="BEYU01000090">
    <property type="protein sequence ID" value="GBG31081.1"/>
    <property type="molecule type" value="Genomic_DNA"/>
</dbReference>
<comment type="subcellular location">
    <subcellularLocation>
        <location evidence="1">Cytoplasm</location>
        <location evidence="1">Cytosol</location>
    </subcellularLocation>
</comment>
<evidence type="ECO:0000313" key="11">
    <source>
        <dbReference type="EMBL" id="GBG31081.1"/>
    </source>
</evidence>
<dbReference type="Gene3D" id="1.10.287.440">
    <property type="match status" value="1"/>
</dbReference>
<dbReference type="InterPro" id="IPR011607">
    <property type="entry name" value="MGS-like_dom"/>
</dbReference>
<dbReference type="GO" id="GO:0005829">
    <property type="term" value="C:cytosol"/>
    <property type="evidence" value="ECO:0007669"/>
    <property type="project" value="UniProtKB-SubCell"/>
</dbReference>
<feature type="domain" description="MGS-like" evidence="10">
    <location>
        <begin position="14"/>
        <end position="162"/>
    </location>
</feature>
<dbReference type="FunFam" id="3.40.50.1380:FF:000001">
    <property type="entry name" value="Bifunctional purine biosynthesis protein PurH"/>
    <property type="match status" value="1"/>
</dbReference>
<dbReference type="PROSITE" id="PS51855">
    <property type="entry name" value="MGS"/>
    <property type="match status" value="1"/>
</dbReference>
<dbReference type="Proteomes" id="UP000241890">
    <property type="component" value="Unassembled WGS sequence"/>
</dbReference>
<dbReference type="Gene3D" id="3.40.140.20">
    <property type="match status" value="2"/>
</dbReference>
<evidence type="ECO:0000256" key="5">
    <source>
        <dbReference type="ARBA" id="ARBA00022490"/>
    </source>
</evidence>
<keyword evidence="9" id="KW-0511">Multifunctional enzyme</keyword>
<keyword evidence="5" id="KW-0963">Cytoplasm</keyword>
<comment type="pathway">
    <text evidence="2">Purine metabolism; IMP biosynthesis via de novo pathway; IMP from 5-formamido-1-(5-phospho-D-ribosyl)imidazole-4-carboxamide: step 1/1.</text>
</comment>
<dbReference type="InParanoid" id="A0A2R5GRW3"/>
<keyword evidence="6" id="KW-0808">Transferase</keyword>
<dbReference type="SMART" id="SM00798">
    <property type="entry name" value="AICARFT_IMPCHas"/>
    <property type="match status" value="1"/>
</dbReference>
<sequence>MSGASSHMAIKGSTEDKIKLKRALLSVSDKTDLVELGKLLATMGVELLSTGGTAKALRDAGLEVKDVAEVTGSPEMLDGRVKTLHPKIHGGILAVRGNEKHAKDMEDNGIGAIDLVVLNLYPFEKTVANGFDFATCVENVDIGGPAMLRAAAKNHSSVAIVTDPSQYEQLLQDLVDNGGCTSMALRKSLAAAAFALTAAYDGAIATYFAKEVKTKTPDVTRTYAIERPLKYGCNPNQVPAALCQIKGTEMPFEVLNGNPGYINLLDASNAWQLVRELRTALNKPAAASFKHVSPAGAAVAVPLTDVEFKAYEMENRKLNLTNSALAYLRARQADPMSSFGDFAALSDVVDKDTALVLKTEVSDGIVAPGYSEEALEILKAKKKGGFIVLKANPYFEPPPNEYREVFGQGFMQRRNDVQISPKSLEKVVTTKATSIPADAQRDLTIASIALKYTQSNSVGYAKNGQMIGVGAGQQSRVDCVKLAGRKVQIWYLRQHPKVLALNFKEGVKRQDRINARVRYIEGDFTDLERKHWETLFDEVPAPLTQEDKDEFMASLSGVANSSDAFYPFRDNIDVLSRYGVQYIAQPGGSVKDDEIVEACDQYGIAMAFTGDRLFHH</sequence>
<dbReference type="SUPFAM" id="SSF53927">
    <property type="entry name" value="Cytidine deaminase-like"/>
    <property type="match status" value="1"/>
</dbReference>
<dbReference type="SMART" id="SM00851">
    <property type="entry name" value="MGS"/>
    <property type="match status" value="1"/>
</dbReference>
<dbReference type="PIRSF" id="PIRSF000414">
    <property type="entry name" value="AICARFT_IMPCHas"/>
    <property type="match status" value="1"/>
</dbReference>
<name>A0A2R5GRW3_9STRA</name>
<dbReference type="PANTHER" id="PTHR11692">
    <property type="entry name" value="BIFUNCTIONAL PURINE BIOSYNTHESIS PROTEIN PURH"/>
    <property type="match status" value="1"/>
</dbReference>
<dbReference type="GO" id="GO:0004643">
    <property type="term" value="F:phosphoribosylaminoimidazolecarboxamide formyltransferase activity"/>
    <property type="evidence" value="ECO:0007669"/>
    <property type="project" value="InterPro"/>
</dbReference>
<keyword evidence="7" id="KW-0658">Purine biosynthesis</keyword>
<dbReference type="FunFam" id="3.40.140.20:FF:000003">
    <property type="entry name" value="Bifunctional purine biosynthesis protein"/>
    <property type="match status" value="1"/>
</dbReference>
<evidence type="ECO:0000256" key="7">
    <source>
        <dbReference type="ARBA" id="ARBA00022755"/>
    </source>
</evidence>
<comment type="pathway">
    <text evidence="3">Purine metabolism; IMP biosynthesis via de novo pathway; 5-formamido-1-(5-phospho-D-ribosyl)imidazole-4-carboxamide from 5-amino-1-(5-phospho-D-ribosyl)imidazole-4-carboxamide (10-formyl THF route): step 1/1.</text>
</comment>